<dbReference type="Proteomes" id="UP000199205">
    <property type="component" value="Unassembled WGS sequence"/>
</dbReference>
<gene>
    <name evidence="3" type="ORF">GA0061101_104510</name>
</gene>
<proteinExistence type="predicted"/>
<dbReference type="EMBL" id="FMAF01000004">
    <property type="protein sequence ID" value="SCB24601.1"/>
    <property type="molecule type" value="Genomic_DNA"/>
</dbReference>
<dbReference type="Pfam" id="PF18288">
    <property type="entry name" value="FAA_hydro_N_2"/>
    <property type="match status" value="1"/>
</dbReference>
<keyword evidence="3" id="KW-0378">Hydrolase</keyword>
<organism evidence="3 4">
    <name type="scientific">Rhizobium lusitanum</name>
    <dbReference type="NCBI Taxonomy" id="293958"/>
    <lineage>
        <taxon>Bacteria</taxon>
        <taxon>Pseudomonadati</taxon>
        <taxon>Pseudomonadota</taxon>
        <taxon>Alphaproteobacteria</taxon>
        <taxon>Hyphomicrobiales</taxon>
        <taxon>Rhizobiaceae</taxon>
        <taxon>Rhizobium/Agrobacterium group</taxon>
        <taxon>Rhizobium</taxon>
    </lineage>
</organism>
<reference evidence="3 4" key="1">
    <citation type="submission" date="2016-08" db="EMBL/GenBank/DDBJ databases">
        <authorList>
            <person name="Seilhamer J.J."/>
        </authorList>
    </citation>
    <scope>NUCLEOTIDE SEQUENCE [LARGE SCALE GENOMIC DNA]</scope>
    <source>
        <strain evidence="3 4">P1-7</strain>
    </source>
</reference>
<evidence type="ECO:0000259" key="1">
    <source>
        <dbReference type="Pfam" id="PF01557"/>
    </source>
</evidence>
<dbReference type="AlphaFoldDB" id="A0A1C3VA94"/>
<dbReference type="SUPFAM" id="SSF56529">
    <property type="entry name" value="FAH"/>
    <property type="match status" value="1"/>
</dbReference>
<dbReference type="InterPro" id="IPR011234">
    <property type="entry name" value="Fumarylacetoacetase-like_C"/>
</dbReference>
<dbReference type="Pfam" id="PF01557">
    <property type="entry name" value="FAA_hydrolase"/>
    <property type="match status" value="1"/>
</dbReference>
<feature type="domain" description="Fumarylacetoacetase-like C-terminal" evidence="1">
    <location>
        <begin position="108"/>
        <end position="359"/>
    </location>
</feature>
<dbReference type="InterPro" id="IPR041072">
    <property type="entry name" value="FAA_hydro_N"/>
</dbReference>
<evidence type="ECO:0000313" key="3">
    <source>
        <dbReference type="EMBL" id="SCB24601.1"/>
    </source>
</evidence>
<name>A0A1C3VA94_9HYPH</name>
<evidence type="ECO:0000259" key="2">
    <source>
        <dbReference type="Pfam" id="PF18288"/>
    </source>
</evidence>
<protein>
    <submittedName>
        <fullName evidence="3">Fumarylacetoacetate (FAA) hydrolase</fullName>
    </submittedName>
</protein>
<dbReference type="InterPro" id="IPR036663">
    <property type="entry name" value="Fumarylacetoacetase_C_sf"/>
</dbReference>
<feature type="domain" description="Fumarylacetoacetase N-terminal" evidence="2">
    <location>
        <begin position="28"/>
        <end position="104"/>
    </location>
</feature>
<dbReference type="Gene3D" id="3.90.850.10">
    <property type="entry name" value="Fumarylacetoacetase-like, C-terminal domain"/>
    <property type="match status" value="1"/>
</dbReference>
<accession>A0A1C3VA94</accession>
<sequence>MAWSAGSTARPESSEDRPRILLRWNQHMKLATLKDSTRDGRLVVVSRDLTRCSEVGHIARTLQAALDDWEHVAPRLAQVAEGIETGAQPTLRFHEHDATSPLPRAYQWADGSAYVNHVELVRKARGAELPTSFWTDPLMYQGGSDSFLAPRDPIVAADEAYGIDMEGEVAVIVGDVAMGSGPEIARSAIRLVMLVNDVSLRGLIPQELAKGFGFFQSKPASAFSPVAVTPDELGEAWDGGKLHLPLLVTLNGKPFGKANAGVDMTFDFGQLIAHAAKTRDLVAGTIIGSGTVSNKLDGGPGKPVESGGAGYSCIAEIRMIETIESGAPKTPFLRFGDQVRIEMHDRAGHSIFGAIEQSVERHGGSELQ</sequence>
<dbReference type="PANTHER" id="PTHR43211">
    <property type="entry name" value="FUMARYLACETOACETATE HYDROLASE"/>
    <property type="match status" value="1"/>
</dbReference>
<evidence type="ECO:0000313" key="4">
    <source>
        <dbReference type="Proteomes" id="UP000199205"/>
    </source>
</evidence>
<dbReference type="PANTHER" id="PTHR43211:SF1">
    <property type="entry name" value="BLL6422 PROTEIN"/>
    <property type="match status" value="1"/>
</dbReference>
<dbReference type="GO" id="GO:0016787">
    <property type="term" value="F:hydrolase activity"/>
    <property type="evidence" value="ECO:0007669"/>
    <property type="project" value="UniProtKB-KW"/>
</dbReference>